<reference evidence="4 5" key="1">
    <citation type="submission" date="2015-04" db="EMBL/GenBank/DDBJ databases">
        <title>Lasius niger genome sequencing.</title>
        <authorList>
            <person name="Konorov E.A."/>
            <person name="Nikitin M.A."/>
            <person name="Kirill M.V."/>
            <person name="Chang P."/>
        </authorList>
    </citation>
    <scope>NUCLEOTIDE SEQUENCE [LARGE SCALE GENOMIC DNA]</scope>
    <source>
        <tissue evidence="4">Whole</tissue>
    </source>
</reference>
<proteinExistence type="inferred from homology"/>
<dbReference type="PANTHER" id="PTHR22940:SF4">
    <property type="entry name" value="PROTEIN TIMELESS HOMOLOG"/>
    <property type="match status" value="1"/>
</dbReference>
<evidence type="ECO:0000313" key="4">
    <source>
        <dbReference type="EMBL" id="KMR04849.1"/>
    </source>
</evidence>
<gene>
    <name evidence="4" type="ORF">RF55_406</name>
</gene>
<keyword evidence="5" id="KW-1185">Reference proteome</keyword>
<dbReference type="GO" id="GO:0003677">
    <property type="term" value="F:DNA binding"/>
    <property type="evidence" value="ECO:0007669"/>
    <property type="project" value="TreeGrafter"/>
</dbReference>
<feature type="domain" description="Timeless C-terminal" evidence="3">
    <location>
        <begin position="285"/>
        <end position="361"/>
    </location>
</feature>
<organism evidence="4 5">
    <name type="scientific">Lasius niger</name>
    <name type="common">Black garden ant</name>
    <dbReference type="NCBI Taxonomy" id="67767"/>
    <lineage>
        <taxon>Eukaryota</taxon>
        <taxon>Metazoa</taxon>
        <taxon>Ecdysozoa</taxon>
        <taxon>Arthropoda</taxon>
        <taxon>Hexapoda</taxon>
        <taxon>Insecta</taxon>
        <taxon>Pterygota</taxon>
        <taxon>Neoptera</taxon>
        <taxon>Endopterygota</taxon>
        <taxon>Hymenoptera</taxon>
        <taxon>Apocrita</taxon>
        <taxon>Aculeata</taxon>
        <taxon>Formicoidea</taxon>
        <taxon>Formicidae</taxon>
        <taxon>Formicinae</taxon>
        <taxon>Lasius</taxon>
        <taxon>Lasius</taxon>
    </lineage>
</organism>
<dbReference type="PaxDb" id="67767-A0A0J7P4J0"/>
<dbReference type="InterPro" id="IPR007725">
    <property type="entry name" value="TIMELESS_C"/>
</dbReference>
<evidence type="ECO:0000256" key="1">
    <source>
        <dbReference type="ARBA" id="ARBA00008174"/>
    </source>
</evidence>
<dbReference type="GO" id="GO:0031298">
    <property type="term" value="C:replication fork protection complex"/>
    <property type="evidence" value="ECO:0007669"/>
    <property type="project" value="TreeGrafter"/>
</dbReference>
<feature type="compositionally biased region" description="Basic and acidic residues" evidence="2">
    <location>
        <begin position="431"/>
        <end position="443"/>
    </location>
</feature>
<feature type="compositionally biased region" description="Basic and acidic residues" evidence="2">
    <location>
        <begin position="450"/>
        <end position="465"/>
    </location>
</feature>
<dbReference type="Pfam" id="PF26019">
    <property type="entry name" value="HTH_TIMELESS"/>
    <property type="match status" value="2"/>
</dbReference>
<dbReference type="STRING" id="67767.A0A0J7P4J0"/>
<dbReference type="GO" id="GO:0006281">
    <property type="term" value="P:DNA repair"/>
    <property type="evidence" value="ECO:0007669"/>
    <property type="project" value="TreeGrafter"/>
</dbReference>
<name>A0A0J7P4J0_LASNI</name>
<evidence type="ECO:0000259" key="3">
    <source>
        <dbReference type="Pfam" id="PF05029"/>
    </source>
</evidence>
<dbReference type="Pfam" id="PF05029">
    <property type="entry name" value="TIMELESS_C"/>
    <property type="match status" value="1"/>
</dbReference>
<protein>
    <submittedName>
        <fullName evidence="4">Protein timeless-like protein</fullName>
    </submittedName>
</protein>
<evidence type="ECO:0000313" key="5">
    <source>
        <dbReference type="Proteomes" id="UP000036403"/>
    </source>
</evidence>
<dbReference type="GO" id="GO:0000076">
    <property type="term" value="P:DNA replication checkpoint signaling"/>
    <property type="evidence" value="ECO:0007669"/>
    <property type="project" value="TreeGrafter"/>
</dbReference>
<dbReference type="EMBL" id="LBMM01000122">
    <property type="protein sequence ID" value="KMR04849.1"/>
    <property type="molecule type" value="Genomic_DNA"/>
</dbReference>
<accession>A0A0J7P4J0</accession>
<dbReference type="GO" id="GO:0009649">
    <property type="term" value="P:entrainment of circadian clock"/>
    <property type="evidence" value="ECO:0007669"/>
    <property type="project" value="TreeGrafter"/>
</dbReference>
<dbReference type="Proteomes" id="UP000036403">
    <property type="component" value="Unassembled WGS sequence"/>
</dbReference>
<comment type="similarity">
    <text evidence="1">Belongs to the timeless family.</text>
</comment>
<comment type="caution">
    <text evidence="4">The sequence shown here is derived from an EMBL/GenBank/DDBJ whole genome shotgun (WGS) entry which is preliminary data.</text>
</comment>
<feature type="compositionally biased region" description="Basic and acidic residues" evidence="2">
    <location>
        <begin position="487"/>
        <end position="513"/>
    </location>
</feature>
<dbReference type="OrthoDB" id="310853at2759"/>
<sequence>MANGTTRHGHYRDAGWEVVEDQPVTQEIINANEDVENFVNHETDEEENEEEEGEIVSHHETDFKLDEFLQRFANVKIVKALALLLQQFEDNTVEELQKFAVFIIHRFIEVAQKNRKSYMELLFWKTTRDATEIVDGYNADTSNKKVSRAVWTEAEEDELRALFMEHQTNKYPQDVIDWILEHIINETRTRRTIIKKLKEMSLIVNSKNVRAEVQKRLPKEWSEEEITQLTELWTQFKDDDDPVDLIFTGLRIKRPKPKIKEKLLELGLAQDRKELRKKRARKSNQDMREALEWIKESLQDILDDRDEESSEGIPLVPLTDYSSTAMDSPSFQKLLRALGFVPPADAQESYWRIPANMLTATIQKRYKLIEDALAGEFVVEETRPEPRKDFDTDEKMDDSEDDVDVFENVKKFFLSTEPEPSTSKQSKPRAKIQESKELSKLNEESDEAEVAEKSDEAEVVEKTNEDGIGNARNRVRMFDDSSDSEMEIERNIDDKNDDTKRDRSDFSDTDKPSSKKRRLLDSDEEVESLKDDDAKTNGTRIIISDDEESLSNVPSERPKLSRIIISDEED</sequence>
<dbReference type="GO" id="GO:0043111">
    <property type="term" value="P:replication fork arrest"/>
    <property type="evidence" value="ECO:0007669"/>
    <property type="project" value="TreeGrafter"/>
</dbReference>
<dbReference type="InterPro" id="IPR044998">
    <property type="entry name" value="Timeless"/>
</dbReference>
<feature type="region of interest" description="Disordered" evidence="2">
    <location>
        <begin position="414"/>
        <end position="570"/>
    </location>
</feature>
<dbReference type="AlphaFoldDB" id="A0A0J7P4J0"/>
<evidence type="ECO:0000256" key="2">
    <source>
        <dbReference type="SAM" id="MobiDB-lite"/>
    </source>
</evidence>
<dbReference type="PANTHER" id="PTHR22940">
    <property type="entry name" value="TIMEOUT/TIMELESS-2"/>
    <property type="match status" value="1"/>
</dbReference>